<comment type="caution">
    <text evidence="2">The sequence shown here is derived from an EMBL/GenBank/DDBJ whole genome shotgun (WGS) entry which is preliminary data.</text>
</comment>
<dbReference type="EMBL" id="JAOQBH010000017">
    <property type="protein sequence ID" value="KAJ4123168.1"/>
    <property type="molecule type" value="Genomic_DNA"/>
</dbReference>
<keyword evidence="1" id="KW-0732">Signal</keyword>
<gene>
    <name evidence="2" type="ORF">NW768_009696</name>
</gene>
<sequence length="249" mass="26657">MVRCSILAVAAAAAGFLGAEASPCRPTTLTSALTEASSTATSDTTGLATTLTSLTETLSTTVSEITVITSAETTDTTLPETTLTTLPASTTTSQAPVCEQTQVVINPGFEDVSRDIEPWSSDEGILTTSDDTPWCLTFVFRNGEGDNYVSQSLRNLNGEYMFSYRWAASARDGLATRPCSITPSIGGDVLEASYPGAESWNTVNLRWDTRGNQISDAELTFKIQCRNEYFTIINLDDITLTRICGAQGE</sequence>
<evidence type="ECO:0000313" key="3">
    <source>
        <dbReference type="Proteomes" id="UP001152024"/>
    </source>
</evidence>
<dbReference type="Gene3D" id="2.60.120.260">
    <property type="entry name" value="Galactose-binding domain-like"/>
    <property type="match status" value="1"/>
</dbReference>
<proteinExistence type="predicted"/>
<accession>A0ABQ8R2A6</accession>
<feature type="signal peptide" evidence="1">
    <location>
        <begin position="1"/>
        <end position="21"/>
    </location>
</feature>
<name>A0ABQ8R2A6_FUSEQ</name>
<evidence type="ECO:0000256" key="1">
    <source>
        <dbReference type="SAM" id="SignalP"/>
    </source>
</evidence>
<keyword evidence="3" id="KW-1185">Reference proteome</keyword>
<protein>
    <submittedName>
        <fullName evidence="2">Uncharacterized protein</fullName>
    </submittedName>
</protein>
<feature type="chain" id="PRO_5045555406" evidence="1">
    <location>
        <begin position="22"/>
        <end position="249"/>
    </location>
</feature>
<reference evidence="2" key="1">
    <citation type="submission" date="2022-09" db="EMBL/GenBank/DDBJ databases">
        <title>Fusarium specimens isolated from Avocado Roots.</title>
        <authorList>
            <person name="Stajich J."/>
            <person name="Roper C."/>
            <person name="Heimlech-Rivalta G."/>
        </authorList>
    </citation>
    <scope>NUCLEOTIDE SEQUENCE</scope>
    <source>
        <strain evidence="2">CF00095</strain>
    </source>
</reference>
<evidence type="ECO:0000313" key="2">
    <source>
        <dbReference type="EMBL" id="KAJ4123168.1"/>
    </source>
</evidence>
<organism evidence="2 3">
    <name type="scientific">Fusarium equiseti</name>
    <name type="common">Fusarium scirpi</name>
    <dbReference type="NCBI Taxonomy" id="61235"/>
    <lineage>
        <taxon>Eukaryota</taxon>
        <taxon>Fungi</taxon>
        <taxon>Dikarya</taxon>
        <taxon>Ascomycota</taxon>
        <taxon>Pezizomycotina</taxon>
        <taxon>Sordariomycetes</taxon>
        <taxon>Hypocreomycetidae</taxon>
        <taxon>Hypocreales</taxon>
        <taxon>Nectriaceae</taxon>
        <taxon>Fusarium</taxon>
        <taxon>Fusarium incarnatum-equiseti species complex</taxon>
    </lineage>
</organism>
<dbReference type="Proteomes" id="UP001152024">
    <property type="component" value="Unassembled WGS sequence"/>
</dbReference>